<evidence type="ECO:0000313" key="9">
    <source>
        <dbReference type="EMBL" id="RZS61396.1"/>
    </source>
</evidence>
<dbReference type="GO" id="GO:0005737">
    <property type="term" value="C:cytoplasm"/>
    <property type="evidence" value="ECO:0007669"/>
    <property type="project" value="UniProtKB-SubCell"/>
</dbReference>
<evidence type="ECO:0000256" key="7">
    <source>
        <dbReference type="ARBA" id="ARBA00023306"/>
    </source>
</evidence>
<dbReference type="NCBIfam" id="TIGR03544">
    <property type="entry name" value="DivI1A_domain"/>
    <property type="match status" value="1"/>
</dbReference>
<evidence type="ECO:0000256" key="2">
    <source>
        <dbReference type="ARBA" id="ARBA00009008"/>
    </source>
</evidence>
<protein>
    <recommendedName>
        <fullName evidence="3">Cell wall synthesis protein Wag31</fullName>
    </recommendedName>
    <alternativeName>
        <fullName evidence="8">Antigen 84</fullName>
    </alternativeName>
</protein>
<evidence type="ECO:0000256" key="5">
    <source>
        <dbReference type="ARBA" id="ARBA00022618"/>
    </source>
</evidence>
<dbReference type="PANTHER" id="PTHR35794">
    <property type="entry name" value="CELL DIVISION PROTEIN DIVIVA"/>
    <property type="match status" value="1"/>
</dbReference>
<dbReference type="AlphaFoldDB" id="A0A4Q7M0U4"/>
<reference evidence="9 10" key="1">
    <citation type="submission" date="2019-02" db="EMBL/GenBank/DDBJ databases">
        <title>Sequencing the genomes of 1000 actinobacteria strains.</title>
        <authorList>
            <person name="Klenk H.-P."/>
        </authorList>
    </citation>
    <scope>NUCLEOTIDE SEQUENCE [LARGE SCALE GENOMIC DNA]</scope>
    <source>
        <strain evidence="9 10">DSM 16932</strain>
    </source>
</reference>
<evidence type="ECO:0000256" key="6">
    <source>
        <dbReference type="ARBA" id="ARBA00023054"/>
    </source>
</evidence>
<keyword evidence="6" id="KW-0175">Coiled coil</keyword>
<evidence type="ECO:0000256" key="3">
    <source>
        <dbReference type="ARBA" id="ARBA00018787"/>
    </source>
</evidence>
<dbReference type="NCBIfam" id="TIGR03543">
    <property type="entry name" value="divI1A_rptt_fam"/>
    <property type="match status" value="1"/>
</dbReference>
<evidence type="ECO:0000313" key="10">
    <source>
        <dbReference type="Proteomes" id="UP000293852"/>
    </source>
</evidence>
<evidence type="ECO:0000256" key="4">
    <source>
        <dbReference type="ARBA" id="ARBA00022490"/>
    </source>
</evidence>
<dbReference type="InterPro" id="IPR019933">
    <property type="entry name" value="DivIVA_domain"/>
</dbReference>
<organism evidence="9 10">
    <name type="scientific">Xylanimonas ulmi</name>
    <dbReference type="NCBI Taxonomy" id="228973"/>
    <lineage>
        <taxon>Bacteria</taxon>
        <taxon>Bacillati</taxon>
        <taxon>Actinomycetota</taxon>
        <taxon>Actinomycetes</taxon>
        <taxon>Micrococcales</taxon>
        <taxon>Promicromonosporaceae</taxon>
        <taxon>Xylanimonas</taxon>
    </lineage>
</organism>
<evidence type="ECO:0000256" key="8">
    <source>
        <dbReference type="ARBA" id="ARBA00031737"/>
    </source>
</evidence>
<name>A0A4Q7M0U4_9MICO</name>
<gene>
    <name evidence="9" type="ORF">EV386_1695</name>
</gene>
<accession>A0A4Q7M0U4</accession>
<comment type="caution">
    <text evidence="9">The sequence shown here is derived from an EMBL/GenBank/DDBJ whole genome shotgun (WGS) entry which is preliminary data.</text>
</comment>
<dbReference type="InterPro" id="IPR007793">
    <property type="entry name" value="DivIVA_fam"/>
</dbReference>
<keyword evidence="10" id="KW-1185">Reference proteome</keyword>
<dbReference type="Proteomes" id="UP000293852">
    <property type="component" value="Unassembled WGS sequence"/>
</dbReference>
<comment type="subcellular location">
    <subcellularLocation>
        <location evidence="1">Cytoplasm</location>
    </subcellularLocation>
</comment>
<keyword evidence="4" id="KW-0963">Cytoplasm</keyword>
<dbReference type="EMBL" id="SGWX01000001">
    <property type="protein sequence ID" value="RZS61396.1"/>
    <property type="molecule type" value="Genomic_DNA"/>
</dbReference>
<dbReference type="InterPro" id="IPR019932">
    <property type="entry name" value="CHP03543"/>
</dbReference>
<keyword evidence="7" id="KW-0131">Cell cycle</keyword>
<dbReference type="GO" id="GO:0051301">
    <property type="term" value="P:cell division"/>
    <property type="evidence" value="ECO:0007669"/>
    <property type="project" value="UniProtKB-KW"/>
</dbReference>
<proteinExistence type="inferred from homology"/>
<dbReference type="RefSeq" id="WP_242607894.1">
    <property type="nucleotide sequence ID" value="NZ_SGWX01000001.1"/>
</dbReference>
<dbReference type="PANTHER" id="PTHR35794:SF2">
    <property type="entry name" value="CELL DIVISION PROTEIN DIVIVA"/>
    <property type="match status" value="1"/>
</dbReference>
<comment type="similarity">
    <text evidence="2">Belongs to the DivIVA family.</text>
</comment>
<sequence length="185" mass="20340">MSSTALFGTVSVLRTGYDKDEVDEFFDHARQAYEGRTAEPLSAADIQATTFELVRRGYDTHEVDAALDRLEAAFVARQRAEFVGSQGQEAWMGALAERARTLYGRLGRPAGEKFAPPERGQHGYDADEVDELCDRLVGYFDRQEPLTSAELRAATFRSVRGAGAYAEGPVDAFIARAIEVLLGVE</sequence>
<dbReference type="Gene3D" id="6.10.250.660">
    <property type="match status" value="1"/>
</dbReference>
<keyword evidence="5" id="KW-0132">Cell division</keyword>
<evidence type="ECO:0000256" key="1">
    <source>
        <dbReference type="ARBA" id="ARBA00004496"/>
    </source>
</evidence>